<keyword evidence="3" id="KW-0407">Ion channel</keyword>
<keyword evidence="1" id="KW-0812">Transmembrane</keyword>
<feature type="transmembrane region" description="Helical" evidence="1">
    <location>
        <begin position="65"/>
        <end position="86"/>
    </location>
</feature>
<evidence type="ECO:0000259" key="2">
    <source>
        <dbReference type="Pfam" id="PF07885"/>
    </source>
</evidence>
<reference evidence="3 4" key="1">
    <citation type="submission" date="2019-06" db="EMBL/GenBank/DDBJ databases">
        <title>A novel bacterium of genus Pontibacter, isolated from marine sediment.</title>
        <authorList>
            <person name="Huang H."/>
            <person name="Mo K."/>
            <person name="Hu Y."/>
        </authorList>
    </citation>
    <scope>NUCLEOTIDE SEQUENCE [LARGE SCALE GENOMIC DNA]</scope>
    <source>
        <strain evidence="3 4">HB172049</strain>
    </source>
</reference>
<dbReference type="GO" id="GO:0034220">
    <property type="term" value="P:monoatomic ion transmembrane transport"/>
    <property type="evidence" value="ECO:0007669"/>
    <property type="project" value="UniProtKB-KW"/>
</dbReference>
<feature type="transmembrane region" description="Helical" evidence="1">
    <location>
        <begin position="107"/>
        <end position="124"/>
    </location>
</feature>
<keyword evidence="1" id="KW-1133">Transmembrane helix</keyword>
<dbReference type="Pfam" id="PF07885">
    <property type="entry name" value="Ion_trans_2"/>
    <property type="match status" value="1"/>
</dbReference>
<keyword evidence="4" id="KW-1185">Reference proteome</keyword>
<comment type="caution">
    <text evidence="3">The sequence shown here is derived from an EMBL/GenBank/DDBJ whole genome shotgun (WGS) entry which is preliminary data.</text>
</comment>
<dbReference type="Gene3D" id="1.10.287.70">
    <property type="match status" value="1"/>
</dbReference>
<feature type="transmembrane region" description="Helical" evidence="1">
    <location>
        <begin position="136"/>
        <end position="160"/>
    </location>
</feature>
<keyword evidence="3" id="KW-0406">Ion transport</keyword>
<accession>A0A501VZL8</accession>
<dbReference type="EMBL" id="VFRQ01000015">
    <property type="protein sequence ID" value="TPE41510.1"/>
    <property type="molecule type" value="Genomic_DNA"/>
</dbReference>
<sequence>MNILYLCLGAFLFAITVLDIIKTTLSSNGGGKITNLVSRSVWKVFFLAAGRKGKSKLLQYAGPSVLVSILLVWVVGLWLGLFLLLLSDPDAVQKSSTLAPADAWEKLYYAGFTLSTLGVGDYVVTNDFWRIVTSVAAFSGLAFITTSITYFIPVLSAVGVQSKLSLYISSMGKTPQQVLTNSWNGQELSSFFDTTSDLCQMLLQHTVNHQSYPVIHYFHDSKPEQAITPAVVLLAETHLMLAQTVSPQAGVDQLKMSMLQKALDSYLNMVKGSFLTSASPKEGAPVPDLSELEEKGIPLQHKPLFSHEVQEHRKLLTALLEMDGWTWDVVHKTNG</sequence>
<dbReference type="InterPro" id="IPR013099">
    <property type="entry name" value="K_chnl_dom"/>
</dbReference>
<dbReference type="SUPFAM" id="SSF81324">
    <property type="entry name" value="Voltage-gated potassium channels"/>
    <property type="match status" value="1"/>
</dbReference>
<keyword evidence="3" id="KW-0813">Transport</keyword>
<feature type="domain" description="Potassium channel" evidence="2">
    <location>
        <begin position="72"/>
        <end position="155"/>
    </location>
</feature>
<evidence type="ECO:0000313" key="4">
    <source>
        <dbReference type="Proteomes" id="UP000316727"/>
    </source>
</evidence>
<dbReference type="Proteomes" id="UP000316727">
    <property type="component" value="Unassembled WGS sequence"/>
</dbReference>
<keyword evidence="1" id="KW-0472">Membrane</keyword>
<evidence type="ECO:0000313" key="3">
    <source>
        <dbReference type="EMBL" id="TPE41510.1"/>
    </source>
</evidence>
<name>A0A501VZL8_9BACT</name>
<proteinExistence type="predicted"/>
<gene>
    <name evidence="3" type="ORF">FJM65_19105</name>
</gene>
<evidence type="ECO:0000256" key="1">
    <source>
        <dbReference type="SAM" id="Phobius"/>
    </source>
</evidence>
<organism evidence="3 4">
    <name type="scientific">Pontibacter mangrovi</name>
    <dbReference type="NCBI Taxonomy" id="2589816"/>
    <lineage>
        <taxon>Bacteria</taxon>
        <taxon>Pseudomonadati</taxon>
        <taxon>Bacteroidota</taxon>
        <taxon>Cytophagia</taxon>
        <taxon>Cytophagales</taxon>
        <taxon>Hymenobacteraceae</taxon>
        <taxon>Pontibacter</taxon>
    </lineage>
</organism>
<dbReference type="AlphaFoldDB" id="A0A501VZL8"/>
<dbReference type="RefSeq" id="WP_140455319.1">
    <property type="nucleotide sequence ID" value="NZ_VFRQ01000015.1"/>
</dbReference>
<protein>
    <submittedName>
        <fullName evidence="3">Two pore domain potassium channel family protein</fullName>
    </submittedName>
</protein>
<dbReference type="OrthoDB" id="3422146at2"/>